<organism evidence="2 3">
    <name type="scientific">Setaria viridis</name>
    <name type="common">Green bristlegrass</name>
    <name type="synonym">Setaria italica subsp. viridis</name>
    <dbReference type="NCBI Taxonomy" id="4556"/>
    <lineage>
        <taxon>Eukaryota</taxon>
        <taxon>Viridiplantae</taxon>
        <taxon>Streptophyta</taxon>
        <taxon>Embryophyta</taxon>
        <taxon>Tracheophyta</taxon>
        <taxon>Spermatophyta</taxon>
        <taxon>Magnoliopsida</taxon>
        <taxon>Liliopsida</taxon>
        <taxon>Poales</taxon>
        <taxon>Poaceae</taxon>
        <taxon>PACMAD clade</taxon>
        <taxon>Panicoideae</taxon>
        <taxon>Panicodae</taxon>
        <taxon>Paniceae</taxon>
        <taxon>Cenchrinae</taxon>
        <taxon>Setaria</taxon>
    </lineage>
</organism>
<evidence type="ECO:0000313" key="2">
    <source>
        <dbReference type="EMBL" id="TKW35187.1"/>
    </source>
</evidence>
<protein>
    <recommendedName>
        <fullName evidence="1">F-box/LRR-repeat protein 15/At3g58940/PEG3-like LRR domain-containing protein</fullName>
    </recommendedName>
</protein>
<dbReference type="OMA" id="DYRCEFE"/>
<evidence type="ECO:0000313" key="3">
    <source>
        <dbReference type="Proteomes" id="UP000298652"/>
    </source>
</evidence>
<proteinExistence type="predicted"/>
<dbReference type="PANTHER" id="PTHR34709">
    <property type="entry name" value="OS10G0396666 PROTEIN"/>
    <property type="match status" value="1"/>
</dbReference>
<keyword evidence="3" id="KW-1185">Reference proteome</keyword>
<gene>
    <name evidence="2" type="ORF">SEVIR_2G355500v2</name>
</gene>
<dbReference type="SUPFAM" id="SSF81383">
    <property type="entry name" value="F-box domain"/>
    <property type="match status" value="1"/>
</dbReference>
<dbReference type="InterPro" id="IPR036047">
    <property type="entry name" value="F-box-like_dom_sf"/>
</dbReference>
<dbReference type="Gramene" id="TKW35187">
    <property type="protein sequence ID" value="TKW35187"/>
    <property type="gene ID" value="SEVIR_2G355500v2"/>
</dbReference>
<dbReference type="PANTHER" id="PTHR34709:SF68">
    <property type="entry name" value="OS07G0550432 PROTEIN"/>
    <property type="match status" value="1"/>
</dbReference>
<evidence type="ECO:0000259" key="1">
    <source>
        <dbReference type="Pfam" id="PF24758"/>
    </source>
</evidence>
<dbReference type="Proteomes" id="UP000298652">
    <property type="component" value="Chromosome 2"/>
</dbReference>
<name>A0A4U6WBR0_SETVI</name>
<sequence length="467" mass="52226">MGTDHGDLVGAGEDRISGLPDHLLHRILLGHPDLSTFDAARTSVLSRQWRRVWADLPDLSFSYSGEPGSYARTHDRIDAALDAYSAPAAKCLRISVPLSWTCRVPVNRVASSLRFASRRLAGELRLSLRCGKRKNEEEELVIPLCERATAIRFMDLGCTLRFRLPPVGAFAALATLGIRDASLDGRELDDILSSRCPRLKELVLEGIILPDGDAAVLSIRSNSLEYLKVTNGYFGWLQVAAPELQTLFLTIGPFDQRGTHIAAAPKLKDVYCYNNDYGYDPSRHRLVEAGKHLRRLAIKASDAALMRQFNAVDELVLDVYLPKGVQPYERFLGDTSMFPKCKVLNVSLRLEQHALEPTMIRLLRKCAGIRKLAEGYSCKSLRCPCDSPDNHIAKDIVMDSLEEVEIENNRRREDDTLELVNLLCKCSMIFEKKVSIIISKVSGSEYLCEKIRSIHPPSNKVVITIQP</sequence>
<dbReference type="EMBL" id="CM016553">
    <property type="protein sequence ID" value="TKW35187.1"/>
    <property type="molecule type" value="Genomic_DNA"/>
</dbReference>
<dbReference type="Pfam" id="PF24758">
    <property type="entry name" value="LRR_At5g56370"/>
    <property type="match status" value="1"/>
</dbReference>
<accession>A0A4U6WBR0</accession>
<reference evidence="2" key="1">
    <citation type="submission" date="2019-03" db="EMBL/GenBank/DDBJ databases">
        <title>WGS assembly of Setaria viridis.</title>
        <authorList>
            <person name="Huang P."/>
            <person name="Jenkins J."/>
            <person name="Grimwood J."/>
            <person name="Barry K."/>
            <person name="Healey A."/>
            <person name="Mamidi S."/>
            <person name="Sreedasyam A."/>
            <person name="Shu S."/>
            <person name="Feldman M."/>
            <person name="Wu J."/>
            <person name="Yu Y."/>
            <person name="Chen C."/>
            <person name="Johnson J."/>
            <person name="Rokhsar D."/>
            <person name="Baxter I."/>
            <person name="Schmutz J."/>
            <person name="Brutnell T."/>
            <person name="Kellogg E."/>
        </authorList>
    </citation>
    <scope>NUCLEOTIDE SEQUENCE [LARGE SCALE GENOMIC DNA]</scope>
</reference>
<dbReference type="InterPro" id="IPR055411">
    <property type="entry name" value="LRR_FXL15/At3g58940/PEG3-like"/>
</dbReference>
<dbReference type="AlphaFoldDB" id="A0A4U6WBR0"/>
<feature type="domain" description="F-box/LRR-repeat protein 15/At3g58940/PEG3-like LRR" evidence="1">
    <location>
        <begin position="147"/>
        <end position="268"/>
    </location>
</feature>
<dbReference type="InterPro" id="IPR055312">
    <property type="entry name" value="FBL15-like"/>
</dbReference>